<feature type="compositionally biased region" description="Gly residues" evidence="1">
    <location>
        <begin position="194"/>
        <end position="203"/>
    </location>
</feature>
<gene>
    <name evidence="2" type="ORF">SAMN04489712_10984</name>
</gene>
<feature type="region of interest" description="Disordered" evidence="1">
    <location>
        <begin position="169"/>
        <end position="203"/>
    </location>
</feature>
<feature type="region of interest" description="Disordered" evidence="1">
    <location>
        <begin position="1"/>
        <end position="41"/>
    </location>
</feature>
<evidence type="ECO:0000313" key="3">
    <source>
        <dbReference type="Proteomes" id="UP000236723"/>
    </source>
</evidence>
<evidence type="ECO:0000256" key="1">
    <source>
        <dbReference type="SAM" id="MobiDB-lite"/>
    </source>
</evidence>
<organism evidence="2 3">
    <name type="scientific">Thermomonospora echinospora</name>
    <dbReference type="NCBI Taxonomy" id="1992"/>
    <lineage>
        <taxon>Bacteria</taxon>
        <taxon>Bacillati</taxon>
        <taxon>Actinomycetota</taxon>
        <taxon>Actinomycetes</taxon>
        <taxon>Streptosporangiales</taxon>
        <taxon>Thermomonosporaceae</taxon>
        <taxon>Thermomonospora</taxon>
    </lineage>
</organism>
<keyword evidence="3" id="KW-1185">Reference proteome</keyword>
<dbReference type="RefSeq" id="WP_146087449.1">
    <property type="nucleotide sequence ID" value="NZ_FNVO01000009.1"/>
</dbReference>
<feature type="compositionally biased region" description="Low complexity" evidence="1">
    <location>
        <begin position="17"/>
        <end position="27"/>
    </location>
</feature>
<dbReference type="EMBL" id="FNVO01000009">
    <property type="protein sequence ID" value="SEG69445.1"/>
    <property type="molecule type" value="Genomic_DNA"/>
</dbReference>
<accession>A0A1H6C9Z5</accession>
<protein>
    <recommendedName>
        <fullName evidence="4">DUF5666 domain-containing protein</fullName>
    </recommendedName>
</protein>
<dbReference type="OrthoDB" id="3543803at2"/>
<feature type="compositionally biased region" description="Basic and acidic residues" evidence="1">
    <location>
        <begin position="1"/>
        <end position="11"/>
    </location>
</feature>
<dbReference type="Proteomes" id="UP000236723">
    <property type="component" value="Unassembled WGS sequence"/>
</dbReference>
<evidence type="ECO:0000313" key="2">
    <source>
        <dbReference type="EMBL" id="SEG69445.1"/>
    </source>
</evidence>
<feature type="compositionally biased region" description="Polar residues" evidence="1">
    <location>
        <begin position="184"/>
        <end position="193"/>
    </location>
</feature>
<evidence type="ECO:0008006" key="4">
    <source>
        <dbReference type="Google" id="ProtNLM"/>
    </source>
</evidence>
<dbReference type="AlphaFoldDB" id="A0A1H6C9Z5"/>
<sequence>MSDHLEEEKSMRRSGTPAAPARDAGGAPPDPEEVLASSPFADDVETALRAAPAGRGRPSSTLLLGVAALMAVAFFGGIQAQRHWGDDGSSAIPALGAAQRPGGNLPGGQAGGPMAGGAGDGTTVGTVKLISGTTVYVQTADGSVVPVETSAATTIRLSRAGKVTDLKPGATVTVQGDGDDSGKVTASTITEGSGRTGRPGQGN</sequence>
<proteinExistence type="predicted"/>
<name>A0A1H6C9Z5_9ACTN</name>
<reference evidence="3" key="1">
    <citation type="submission" date="2016-10" db="EMBL/GenBank/DDBJ databases">
        <authorList>
            <person name="Varghese N."/>
            <person name="Submissions S."/>
        </authorList>
    </citation>
    <scope>NUCLEOTIDE SEQUENCE [LARGE SCALE GENOMIC DNA]</scope>
    <source>
        <strain evidence="3">DSM 43163</strain>
    </source>
</reference>